<feature type="compositionally biased region" description="Polar residues" evidence="1">
    <location>
        <begin position="94"/>
        <end position="104"/>
    </location>
</feature>
<dbReference type="AlphaFoldDB" id="A0AAV8V0S9"/>
<gene>
    <name evidence="2" type="ORF">NDN08_003496</name>
</gene>
<evidence type="ECO:0000313" key="3">
    <source>
        <dbReference type="Proteomes" id="UP001157974"/>
    </source>
</evidence>
<name>A0AAV8V0S9_9RHOD</name>
<evidence type="ECO:0000313" key="2">
    <source>
        <dbReference type="EMBL" id="KAJ8907013.1"/>
    </source>
</evidence>
<accession>A0AAV8V0S9</accession>
<feature type="compositionally biased region" description="Polar residues" evidence="1">
    <location>
        <begin position="62"/>
        <end position="72"/>
    </location>
</feature>
<keyword evidence="3" id="KW-1185">Reference proteome</keyword>
<reference evidence="2 3" key="1">
    <citation type="journal article" date="2023" name="Nat. Commun.">
        <title>Origin of minicircular mitochondrial genomes in red algae.</title>
        <authorList>
            <person name="Lee Y."/>
            <person name="Cho C.H."/>
            <person name="Lee Y.M."/>
            <person name="Park S.I."/>
            <person name="Yang J.H."/>
            <person name="West J.A."/>
            <person name="Bhattacharya D."/>
            <person name="Yoon H.S."/>
        </authorList>
    </citation>
    <scope>NUCLEOTIDE SEQUENCE [LARGE SCALE GENOMIC DNA]</scope>
    <source>
        <strain evidence="2 3">CCMP1338</strain>
        <tissue evidence="2">Whole cell</tissue>
    </source>
</reference>
<evidence type="ECO:0000256" key="1">
    <source>
        <dbReference type="SAM" id="MobiDB-lite"/>
    </source>
</evidence>
<feature type="region of interest" description="Disordered" evidence="1">
    <location>
        <begin position="54"/>
        <end position="156"/>
    </location>
</feature>
<dbReference type="EMBL" id="JAMWBK010000003">
    <property type="protein sequence ID" value="KAJ8907013.1"/>
    <property type="molecule type" value="Genomic_DNA"/>
</dbReference>
<feature type="compositionally biased region" description="Basic and acidic residues" evidence="1">
    <location>
        <begin position="147"/>
        <end position="156"/>
    </location>
</feature>
<proteinExistence type="predicted"/>
<comment type="caution">
    <text evidence="2">The sequence shown here is derived from an EMBL/GenBank/DDBJ whole genome shotgun (WGS) entry which is preliminary data.</text>
</comment>
<dbReference type="Proteomes" id="UP001157974">
    <property type="component" value="Unassembled WGS sequence"/>
</dbReference>
<organism evidence="2 3">
    <name type="scientific">Rhodosorus marinus</name>
    <dbReference type="NCBI Taxonomy" id="101924"/>
    <lineage>
        <taxon>Eukaryota</taxon>
        <taxon>Rhodophyta</taxon>
        <taxon>Stylonematophyceae</taxon>
        <taxon>Stylonematales</taxon>
        <taxon>Stylonemataceae</taxon>
        <taxon>Rhodosorus</taxon>
    </lineage>
</organism>
<protein>
    <submittedName>
        <fullName evidence="2">Uncharacterized protein</fullName>
    </submittedName>
</protein>
<sequence length="156" mass="17194">MLGYWNRWQWGVAKAPTFPAMTPRLFFHDNVIKSFKTSHEVNISPKTWAACLPKPAGKRSHCSPSPQGSEATVRQVRREAKPLFAKSAGKRSHCSPSPQGSEATVRQARREVKPLFAKPAGKRSHCSPSRREAKPLFAKPAGGDAAQHSHMDPTLS</sequence>